<dbReference type="Pfam" id="PF00132">
    <property type="entry name" value="Hexapep"/>
    <property type="match status" value="1"/>
</dbReference>
<evidence type="ECO:0000256" key="1">
    <source>
        <dbReference type="ARBA" id="ARBA00007274"/>
    </source>
</evidence>
<keyword evidence="2 5" id="KW-0808">Transferase</keyword>
<dbReference type="Proteomes" id="UP000192468">
    <property type="component" value="Unassembled WGS sequence"/>
</dbReference>
<dbReference type="InterPro" id="IPR001451">
    <property type="entry name" value="Hexapep"/>
</dbReference>
<evidence type="ECO:0000256" key="3">
    <source>
        <dbReference type="ARBA" id="ARBA00023315"/>
    </source>
</evidence>
<feature type="transmembrane region" description="Helical" evidence="4">
    <location>
        <begin position="52"/>
        <end position="72"/>
    </location>
</feature>
<protein>
    <submittedName>
        <fullName evidence="5">Serine O-acetyltransferase</fullName>
    </submittedName>
</protein>
<reference evidence="5 6" key="1">
    <citation type="submission" date="2017-04" db="EMBL/GenBank/DDBJ databases">
        <authorList>
            <person name="Afonso C.L."/>
            <person name="Miller P.J."/>
            <person name="Scott M.A."/>
            <person name="Spackman E."/>
            <person name="Goraichik I."/>
            <person name="Dimitrov K.M."/>
            <person name="Suarez D.L."/>
            <person name="Swayne D.E."/>
        </authorList>
    </citation>
    <scope>NUCLEOTIDE SEQUENCE [LARGE SCALE GENOMIC DNA]</scope>
    <source>
        <strain evidence="5 6">DSM 12555</strain>
    </source>
</reference>
<dbReference type="RefSeq" id="WP_084114991.1">
    <property type="nucleotide sequence ID" value="NZ_FWXH01000003.1"/>
</dbReference>
<dbReference type="OrthoDB" id="9801697at2"/>
<keyword evidence="6" id="KW-1185">Reference proteome</keyword>
<keyword evidence="4" id="KW-0472">Membrane</keyword>
<dbReference type="CDD" id="cd03354">
    <property type="entry name" value="LbH_SAT"/>
    <property type="match status" value="1"/>
</dbReference>
<dbReference type="GO" id="GO:0016746">
    <property type="term" value="F:acyltransferase activity"/>
    <property type="evidence" value="ECO:0007669"/>
    <property type="project" value="UniProtKB-KW"/>
</dbReference>
<accession>A0A1W1XDQ5</accession>
<dbReference type="PANTHER" id="PTHR42811">
    <property type="entry name" value="SERINE ACETYLTRANSFERASE"/>
    <property type="match status" value="1"/>
</dbReference>
<dbReference type="InterPro" id="IPR011004">
    <property type="entry name" value="Trimer_LpxA-like_sf"/>
</dbReference>
<keyword evidence="4" id="KW-0812">Transmembrane</keyword>
<evidence type="ECO:0000256" key="2">
    <source>
        <dbReference type="ARBA" id="ARBA00022679"/>
    </source>
</evidence>
<name>A0A1W1XDQ5_9CLOT</name>
<dbReference type="EMBL" id="FWXH01000003">
    <property type="protein sequence ID" value="SMC22023.1"/>
    <property type="molecule type" value="Genomic_DNA"/>
</dbReference>
<keyword evidence="3" id="KW-0012">Acyltransferase</keyword>
<comment type="similarity">
    <text evidence="1">Belongs to the transferase hexapeptide repeat family.</text>
</comment>
<dbReference type="Gene3D" id="2.160.10.10">
    <property type="entry name" value="Hexapeptide repeat proteins"/>
    <property type="match status" value="1"/>
</dbReference>
<dbReference type="AlphaFoldDB" id="A0A1W1XDQ5"/>
<proteinExistence type="inferred from homology"/>
<dbReference type="STRING" id="1121291.SAMN02745134_01512"/>
<keyword evidence="4" id="KW-1133">Transmembrane helix</keyword>
<evidence type="ECO:0000313" key="6">
    <source>
        <dbReference type="Proteomes" id="UP000192468"/>
    </source>
</evidence>
<gene>
    <name evidence="5" type="ORF">SAMN02745134_01512</name>
</gene>
<evidence type="ECO:0000313" key="5">
    <source>
        <dbReference type="EMBL" id="SMC22023.1"/>
    </source>
</evidence>
<organism evidence="5 6">
    <name type="scientific">Clostridium acidisoli DSM 12555</name>
    <dbReference type="NCBI Taxonomy" id="1121291"/>
    <lineage>
        <taxon>Bacteria</taxon>
        <taxon>Bacillati</taxon>
        <taxon>Bacillota</taxon>
        <taxon>Clostridia</taxon>
        <taxon>Eubacteriales</taxon>
        <taxon>Clostridiaceae</taxon>
        <taxon>Clostridium</taxon>
    </lineage>
</organism>
<dbReference type="InterPro" id="IPR045304">
    <property type="entry name" value="LbH_SAT"/>
</dbReference>
<sequence>MHKVKKAYLYVSLIRSLPLLLLFNTTSQKSIINKDIARWIKIHKLEHLNYSLFMYLHLLVLTIPEFRNLLFFRCRDRYFLNSINKIIYPRLKSLYITDNNIGGGLYIQHGFSTVITANTIGENCWINQQVTIGWVEGEGCPTIGNNVHIYAGAVVIGNINIGDNSIIGANATIVKDVPQNCTVVGNPAYIIKRNGIKVHEKL</sequence>
<evidence type="ECO:0000256" key="4">
    <source>
        <dbReference type="SAM" id="Phobius"/>
    </source>
</evidence>
<dbReference type="SUPFAM" id="SSF51161">
    <property type="entry name" value="Trimeric LpxA-like enzymes"/>
    <property type="match status" value="1"/>
</dbReference>